<keyword evidence="2" id="KW-1185">Reference proteome</keyword>
<dbReference type="AlphaFoldDB" id="A0AAV6NSK4"/>
<reference evidence="1 2" key="1">
    <citation type="journal article" date="2021" name="Hortic Res">
        <title>The domestication of Cucurbita argyrosperma as revealed by the genome of its wild relative.</title>
        <authorList>
            <person name="Barrera-Redondo J."/>
            <person name="Sanchez-de la Vega G."/>
            <person name="Aguirre-Liguori J.A."/>
            <person name="Castellanos-Morales G."/>
            <person name="Gutierrez-Guerrero Y.T."/>
            <person name="Aguirre-Dugua X."/>
            <person name="Aguirre-Planter E."/>
            <person name="Tenaillon M.I."/>
            <person name="Lira-Saade R."/>
            <person name="Eguiarte L.E."/>
        </authorList>
    </citation>
    <scope>NUCLEOTIDE SEQUENCE [LARGE SCALE GENOMIC DNA]</scope>
    <source>
        <strain evidence="1">JBR-2021</strain>
    </source>
</reference>
<comment type="caution">
    <text evidence="1">The sequence shown here is derived from an EMBL/GenBank/DDBJ whole genome shotgun (WGS) entry which is preliminary data.</text>
</comment>
<sequence length="80" mass="9133">MILREKRYDGDCVGPRFVATLYRSRRKESEHGADSFVVALNAYSFSYRLPQGIGRGVALKPGFLELPQCTQEYESVFIQN</sequence>
<gene>
    <name evidence="1" type="ORF">SDJN03_06282</name>
</gene>
<protein>
    <submittedName>
        <fullName evidence="1">Uncharacterized protein</fullName>
    </submittedName>
</protein>
<proteinExistence type="predicted"/>
<feature type="non-terminal residue" evidence="1">
    <location>
        <position position="1"/>
    </location>
</feature>
<accession>A0AAV6NSK4</accession>
<dbReference type="Proteomes" id="UP000685013">
    <property type="component" value="Chromosome 4"/>
</dbReference>
<evidence type="ECO:0000313" key="1">
    <source>
        <dbReference type="EMBL" id="KAG6601049.1"/>
    </source>
</evidence>
<dbReference type="EMBL" id="JAGKQH010000004">
    <property type="protein sequence ID" value="KAG6601049.1"/>
    <property type="molecule type" value="Genomic_DNA"/>
</dbReference>
<name>A0AAV6NSK4_9ROSI</name>
<organism evidence="1 2">
    <name type="scientific">Cucurbita argyrosperma subsp. sororia</name>
    <dbReference type="NCBI Taxonomy" id="37648"/>
    <lineage>
        <taxon>Eukaryota</taxon>
        <taxon>Viridiplantae</taxon>
        <taxon>Streptophyta</taxon>
        <taxon>Embryophyta</taxon>
        <taxon>Tracheophyta</taxon>
        <taxon>Spermatophyta</taxon>
        <taxon>Magnoliopsida</taxon>
        <taxon>eudicotyledons</taxon>
        <taxon>Gunneridae</taxon>
        <taxon>Pentapetalae</taxon>
        <taxon>rosids</taxon>
        <taxon>fabids</taxon>
        <taxon>Cucurbitales</taxon>
        <taxon>Cucurbitaceae</taxon>
        <taxon>Cucurbiteae</taxon>
        <taxon>Cucurbita</taxon>
    </lineage>
</organism>
<evidence type="ECO:0000313" key="2">
    <source>
        <dbReference type="Proteomes" id="UP000685013"/>
    </source>
</evidence>